<dbReference type="Pfam" id="PF01656">
    <property type="entry name" value="CbiA"/>
    <property type="match status" value="1"/>
</dbReference>
<dbReference type="InterPro" id="IPR011698">
    <property type="entry name" value="GATase_3"/>
</dbReference>
<dbReference type="InterPro" id="IPR029062">
    <property type="entry name" value="Class_I_gatase-like"/>
</dbReference>
<accession>A0A424YFM7</accession>
<reference evidence="7 8" key="1">
    <citation type="submission" date="2018-08" db="EMBL/GenBank/DDBJ databases">
        <title>The metabolism and importance of syntrophic acetate oxidation coupled to methane or sulfide production in haloalkaline environments.</title>
        <authorList>
            <person name="Timmers P.H.A."/>
            <person name="Vavourakis C.D."/>
            <person name="Sorokin D.Y."/>
            <person name="Sinninghe Damste J.S."/>
            <person name="Muyzer G."/>
            <person name="Stams A.J.M."/>
            <person name="Plugge C.M."/>
        </authorList>
    </citation>
    <scope>NUCLEOTIDE SEQUENCE [LARGE SCALE GENOMIC DNA]</scope>
    <source>
        <strain evidence="7">MSAO_Bac1</strain>
    </source>
</reference>
<dbReference type="SUPFAM" id="SSF52317">
    <property type="entry name" value="Class I glutamine amidotransferase-like"/>
    <property type="match status" value="1"/>
</dbReference>
<evidence type="ECO:0000256" key="4">
    <source>
        <dbReference type="HAMAP-Rule" id="MF_00028"/>
    </source>
</evidence>
<evidence type="ECO:0000256" key="2">
    <source>
        <dbReference type="ARBA" id="ARBA00022573"/>
    </source>
</evidence>
<evidence type="ECO:0000256" key="1">
    <source>
        <dbReference type="ARBA" id="ARBA00004953"/>
    </source>
</evidence>
<dbReference type="NCBIfam" id="NF001989">
    <property type="entry name" value="PRK00784.1"/>
    <property type="match status" value="1"/>
</dbReference>
<dbReference type="GO" id="GO:0009236">
    <property type="term" value="P:cobalamin biosynthetic process"/>
    <property type="evidence" value="ECO:0007669"/>
    <property type="project" value="UniProtKB-UniRule"/>
</dbReference>
<feature type="domain" description="CobB/CobQ-like glutamine amidotransferase" evidence="6">
    <location>
        <begin position="257"/>
        <end position="453"/>
    </location>
</feature>
<comment type="similarity">
    <text evidence="4">Belongs to the CobB/CobQ family. CobQ subfamily.</text>
</comment>
<dbReference type="EMBL" id="QZAA01000112">
    <property type="protein sequence ID" value="RQD76595.1"/>
    <property type="molecule type" value="Genomic_DNA"/>
</dbReference>
<comment type="pathway">
    <text evidence="1 4">Cofactor biosynthesis; adenosylcobalamin biosynthesis.</text>
</comment>
<evidence type="ECO:0000256" key="3">
    <source>
        <dbReference type="ARBA" id="ARBA00022962"/>
    </source>
</evidence>
<keyword evidence="2 4" id="KW-0169">Cobalamin biosynthesis</keyword>
<dbReference type="PROSITE" id="PS51274">
    <property type="entry name" value="GATASE_COBBQ"/>
    <property type="match status" value="1"/>
</dbReference>
<keyword evidence="3 4" id="KW-0315">Glutamine amidotransferase</keyword>
<name>A0A424YFM7_9FIRM</name>
<dbReference type="Gene3D" id="3.40.50.880">
    <property type="match status" value="1"/>
</dbReference>
<dbReference type="Proteomes" id="UP000285138">
    <property type="component" value="Unassembled WGS sequence"/>
</dbReference>
<comment type="caution">
    <text evidence="7">The sequence shown here is derived from an EMBL/GenBank/DDBJ whole genome shotgun (WGS) entry which is preliminary data.</text>
</comment>
<evidence type="ECO:0000313" key="7">
    <source>
        <dbReference type="EMBL" id="RQD76595.1"/>
    </source>
</evidence>
<dbReference type="CDD" id="cd05389">
    <property type="entry name" value="CobQ_N"/>
    <property type="match status" value="1"/>
</dbReference>
<feature type="domain" description="CobQ/CobB/MinD/ParA nucleotide binding" evidence="5">
    <location>
        <begin position="2"/>
        <end position="235"/>
    </location>
</feature>
<proteinExistence type="inferred from homology"/>
<dbReference type="SUPFAM" id="SSF52540">
    <property type="entry name" value="P-loop containing nucleoside triphosphate hydrolases"/>
    <property type="match status" value="1"/>
</dbReference>
<feature type="active site" description="Nucleophile" evidence="4">
    <location>
        <position position="335"/>
    </location>
</feature>
<dbReference type="PANTHER" id="PTHR21343:SF1">
    <property type="entry name" value="COBYRIC ACID SYNTHASE"/>
    <property type="match status" value="1"/>
</dbReference>
<comment type="function">
    <text evidence="4">Catalyzes amidations at positions B, D, E, and G on adenosylcobyrinic A,C-diamide. NH(2) groups are provided by glutamine, and one molecule of ATP is hydrogenolyzed for each amidation.</text>
</comment>
<gene>
    <name evidence="4" type="primary">cobQ</name>
    <name evidence="7" type="ORF">D5R97_04205</name>
</gene>
<dbReference type="Pfam" id="PF07685">
    <property type="entry name" value="GATase_3"/>
    <property type="match status" value="1"/>
</dbReference>
<sequence>MIMLQGTASNVGKSALATALCRIFKQDGLRVAPFKSWNMALNSYVTPCGGEIGRAQGEQALACGIEPSVDMNPVLVKPKGEGESQVIIRGKPWKDRRVGEGEKEYRKVCLEAISQSLQNLKEQFDCLVIEGAGSPAEINLRQGDMANMRIALMADAPVLLVTDVDRGGALASAVGTMILLTPRERDQVAGFIFNKFRGDLSILKPGLSIVEERTGKPVIGVVPHMRGLNLAAEDGVVLEERNKERGGPRGDKGKIDLAVINLPRISNFTDFDTLGEEPGVCLRFVDRPEDLGSPDAIIIPGSKNSVSDLIHLHEKGMVHSIKRAAQRGIPLIGICGGYQMLGRELRDPLKTESSHGSLTGLGLLDTVTSFYPEKQTCQVEAKVEGLSQLLPSLEKEVLQGYEIHMGQTELLEGARPAFCIQKRSGREIFTPDGAVGKKGFVFGTYLHGIFDNYSFRKGFLKYLFEKKGLNLPEGEEITCRKRLDKTYDFLAQVVRENLDMDYIYDLVGATSKVQGK</sequence>
<dbReference type="InterPro" id="IPR027417">
    <property type="entry name" value="P-loop_NTPase"/>
</dbReference>
<dbReference type="HAMAP" id="MF_00028">
    <property type="entry name" value="CobQ"/>
    <property type="match status" value="1"/>
</dbReference>
<dbReference type="InterPro" id="IPR004459">
    <property type="entry name" value="CobQ_synth"/>
</dbReference>
<evidence type="ECO:0000313" key="8">
    <source>
        <dbReference type="Proteomes" id="UP000285138"/>
    </source>
</evidence>
<organism evidence="7 8">
    <name type="scientific">Candidatus Syntrophonatronum acetioxidans</name>
    <dbReference type="NCBI Taxonomy" id="1795816"/>
    <lineage>
        <taxon>Bacteria</taxon>
        <taxon>Bacillati</taxon>
        <taxon>Bacillota</taxon>
        <taxon>Clostridia</taxon>
        <taxon>Eubacteriales</taxon>
        <taxon>Syntrophomonadaceae</taxon>
        <taxon>Candidatus Syntrophonatronum</taxon>
    </lineage>
</organism>
<dbReference type="GO" id="GO:0015420">
    <property type="term" value="F:ABC-type vitamin B12 transporter activity"/>
    <property type="evidence" value="ECO:0007669"/>
    <property type="project" value="UniProtKB-UniRule"/>
</dbReference>
<dbReference type="InterPro" id="IPR002586">
    <property type="entry name" value="CobQ/CobB/MinD/ParA_Nub-bd_dom"/>
</dbReference>
<dbReference type="PANTHER" id="PTHR21343">
    <property type="entry name" value="DETHIOBIOTIN SYNTHETASE"/>
    <property type="match status" value="1"/>
</dbReference>
<dbReference type="InterPro" id="IPR033949">
    <property type="entry name" value="CobQ_GATase1"/>
</dbReference>
<dbReference type="InterPro" id="IPR047045">
    <property type="entry name" value="CobQ_N"/>
</dbReference>
<dbReference type="NCBIfam" id="TIGR00313">
    <property type="entry name" value="cobQ"/>
    <property type="match status" value="1"/>
</dbReference>
<dbReference type="PROSITE" id="PS51273">
    <property type="entry name" value="GATASE_TYPE_1"/>
    <property type="match status" value="1"/>
</dbReference>
<dbReference type="Gene3D" id="3.40.50.300">
    <property type="entry name" value="P-loop containing nucleotide triphosphate hydrolases"/>
    <property type="match status" value="1"/>
</dbReference>
<dbReference type="UniPathway" id="UPA00148"/>
<dbReference type="GO" id="GO:0003824">
    <property type="term" value="F:catalytic activity"/>
    <property type="evidence" value="ECO:0007669"/>
    <property type="project" value="InterPro"/>
</dbReference>
<protein>
    <recommendedName>
        <fullName evidence="4">Cobyric acid synthase</fullName>
    </recommendedName>
</protein>
<evidence type="ECO:0000259" key="6">
    <source>
        <dbReference type="Pfam" id="PF07685"/>
    </source>
</evidence>
<evidence type="ECO:0000259" key="5">
    <source>
        <dbReference type="Pfam" id="PF01656"/>
    </source>
</evidence>
<dbReference type="CDD" id="cd01750">
    <property type="entry name" value="GATase1_CobQ"/>
    <property type="match status" value="1"/>
</dbReference>
<dbReference type="AlphaFoldDB" id="A0A424YFM7"/>
<feature type="active site" evidence="4">
    <location>
        <position position="447"/>
    </location>
</feature>